<dbReference type="InterPro" id="IPR006095">
    <property type="entry name" value="Glu/Leu/Phe/Val/Trp_DH"/>
</dbReference>
<evidence type="ECO:0000256" key="6">
    <source>
        <dbReference type="RuleBase" id="RU004417"/>
    </source>
</evidence>
<evidence type="ECO:0000256" key="3">
    <source>
        <dbReference type="ARBA" id="ARBA00023027"/>
    </source>
</evidence>
<dbReference type="SMART" id="SM00839">
    <property type="entry name" value="ELFV_dehydrog"/>
    <property type="match status" value="1"/>
</dbReference>
<dbReference type="InterPro" id="IPR036291">
    <property type="entry name" value="NAD(P)-bd_dom_sf"/>
</dbReference>
<comment type="caution">
    <text evidence="8">The sequence shown here is derived from an EMBL/GenBank/DDBJ whole genome shotgun (WGS) entry which is preliminary data.</text>
</comment>
<evidence type="ECO:0000256" key="5">
    <source>
        <dbReference type="PIRSR" id="PIRSR000188-2"/>
    </source>
</evidence>
<keyword evidence="9" id="KW-1185">Reference proteome</keyword>
<dbReference type="SUPFAM" id="SSF53223">
    <property type="entry name" value="Aminoacid dehydrogenase-like, N-terminal domain"/>
    <property type="match status" value="1"/>
</dbReference>
<dbReference type="GO" id="GO:0000166">
    <property type="term" value="F:nucleotide binding"/>
    <property type="evidence" value="ECO:0007669"/>
    <property type="project" value="UniProtKB-KW"/>
</dbReference>
<keyword evidence="5" id="KW-0547">Nucleotide-binding</keyword>
<evidence type="ECO:0000256" key="4">
    <source>
        <dbReference type="PIRSR" id="PIRSR000188-1"/>
    </source>
</evidence>
<evidence type="ECO:0000256" key="1">
    <source>
        <dbReference type="ARBA" id="ARBA00006382"/>
    </source>
</evidence>
<name>A0A7W6C453_9SPHN</name>
<feature type="binding site" evidence="5">
    <location>
        <begin position="183"/>
        <end position="188"/>
    </location>
    <ligand>
        <name>NAD(+)</name>
        <dbReference type="ChEBI" id="CHEBI:57540"/>
    </ligand>
</feature>
<dbReference type="Pfam" id="PF02812">
    <property type="entry name" value="ELFV_dehydrog_N"/>
    <property type="match status" value="1"/>
</dbReference>
<dbReference type="GO" id="GO:0006520">
    <property type="term" value="P:amino acid metabolic process"/>
    <property type="evidence" value="ECO:0007669"/>
    <property type="project" value="InterPro"/>
</dbReference>
<dbReference type="AlphaFoldDB" id="A0A7W6C453"/>
<reference evidence="8 9" key="1">
    <citation type="submission" date="2020-08" db="EMBL/GenBank/DDBJ databases">
        <title>Genomic Encyclopedia of Type Strains, Phase IV (KMG-IV): sequencing the most valuable type-strain genomes for metagenomic binning, comparative biology and taxonomic classification.</title>
        <authorList>
            <person name="Goeker M."/>
        </authorList>
    </citation>
    <scope>NUCLEOTIDE SEQUENCE [LARGE SCALE GENOMIC DNA]</scope>
    <source>
        <strain evidence="8 9">DSM 27568</strain>
    </source>
</reference>
<comment type="similarity">
    <text evidence="1 6">Belongs to the Glu/Leu/Phe/Val dehydrogenases family.</text>
</comment>
<dbReference type="PANTHER" id="PTHR42722:SF1">
    <property type="entry name" value="VALINE DEHYDROGENASE"/>
    <property type="match status" value="1"/>
</dbReference>
<dbReference type="EMBL" id="JACIDY010000003">
    <property type="protein sequence ID" value="MBB3940135.1"/>
    <property type="molecule type" value="Genomic_DNA"/>
</dbReference>
<dbReference type="RefSeq" id="WP_183616778.1">
    <property type="nucleotide sequence ID" value="NZ_JACIDY010000003.1"/>
</dbReference>
<feature type="domain" description="Glutamate/phenylalanine/leucine/valine/L-tryptophan dehydrogenase C-terminal" evidence="7">
    <location>
        <begin position="147"/>
        <end position="353"/>
    </location>
</feature>
<dbReference type="PANTHER" id="PTHR42722">
    <property type="entry name" value="LEUCINE DEHYDROGENASE"/>
    <property type="match status" value="1"/>
</dbReference>
<feature type="active site" description="Proton donor/acceptor" evidence="4">
    <location>
        <position position="81"/>
    </location>
</feature>
<evidence type="ECO:0000313" key="8">
    <source>
        <dbReference type="EMBL" id="MBB3940135.1"/>
    </source>
</evidence>
<dbReference type="Gene3D" id="3.40.50.10860">
    <property type="entry name" value="Leucine Dehydrogenase, chain A, domain 1"/>
    <property type="match status" value="1"/>
</dbReference>
<gene>
    <name evidence="8" type="ORF">GGR39_001785</name>
</gene>
<keyword evidence="2 6" id="KW-0560">Oxidoreductase</keyword>
<protein>
    <submittedName>
        <fullName evidence="8">Leucine dehydrogenase</fullName>
        <ecNumber evidence="8">1.4.1.9</ecNumber>
    </submittedName>
</protein>
<evidence type="ECO:0000259" key="7">
    <source>
        <dbReference type="SMART" id="SM00839"/>
    </source>
</evidence>
<sequence length="354" mass="36705">MTAFWTEADFDDHEGVHFVHDRHSGLTAIIALHSTHLGPGAGGTRFWHYSDPAAALRDALRLSRGMSYKNAMAGLPMGGGKAVILAGPDRRKSPELLAAFGDAIDSLGGRYITAEDVGMGEADMVAIARRTPYVTGLPTQDSAAAGGDPGPFTAKGVFLGIKAAVAHKLGRDDLEGVHIAVQGTGSVGGGASRLLAADGARLTLADVDTARASALAQELGGQAVPAEAIMDVECDVFSPNALGAILDDTGIARLRAPIVAGGANNQLARPEHGAMLAERGILYTPDYVINGGGIIAVTMEYLARRDGHACDIAQVHSAVEAIPGRLQTIWTEAEHSGRTPDVVADAMAQRLIGR</sequence>
<dbReference type="InterPro" id="IPR046346">
    <property type="entry name" value="Aminoacid_DH-like_N_sf"/>
</dbReference>
<dbReference type="CDD" id="cd01075">
    <property type="entry name" value="NAD_bind_Leu_Phe_Val_DH"/>
    <property type="match status" value="1"/>
</dbReference>
<proteinExistence type="inferred from homology"/>
<dbReference type="InterPro" id="IPR016211">
    <property type="entry name" value="Glu/Phe/Leu/Val/Trp_DH_bac/arc"/>
</dbReference>
<dbReference type="InterPro" id="IPR006097">
    <property type="entry name" value="Glu/Leu/Phe/Val/Trp_DH_dimer"/>
</dbReference>
<dbReference type="PIRSF" id="PIRSF000188">
    <property type="entry name" value="Phe_leu_dh"/>
    <property type="match status" value="1"/>
</dbReference>
<evidence type="ECO:0000256" key="2">
    <source>
        <dbReference type="ARBA" id="ARBA00023002"/>
    </source>
</evidence>
<dbReference type="PRINTS" id="PR00082">
    <property type="entry name" value="GLFDHDRGNASE"/>
</dbReference>
<evidence type="ECO:0000313" key="9">
    <source>
        <dbReference type="Proteomes" id="UP000561459"/>
    </source>
</evidence>
<organism evidence="8 9">
    <name type="scientific">Novosphingobium fluoreni</name>
    <dbReference type="NCBI Taxonomy" id="1391222"/>
    <lineage>
        <taxon>Bacteria</taxon>
        <taxon>Pseudomonadati</taxon>
        <taxon>Pseudomonadota</taxon>
        <taxon>Alphaproteobacteria</taxon>
        <taxon>Sphingomonadales</taxon>
        <taxon>Sphingomonadaceae</taxon>
        <taxon>Novosphingobium</taxon>
    </lineage>
</organism>
<dbReference type="GO" id="GO:0050049">
    <property type="term" value="F:L-leucine dehydrogenase activity"/>
    <property type="evidence" value="ECO:0007669"/>
    <property type="project" value="UniProtKB-EC"/>
</dbReference>
<keyword evidence="3 5" id="KW-0520">NAD</keyword>
<dbReference type="EC" id="1.4.1.9" evidence="8"/>
<dbReference type="Proteomes" id="UP000561459">
    <property type="component" value="Unassembled WGS sequence"/>
</dbReference>
<dbReference type="Pfam" id="PF00208">
    <property type="entry name" value="ELFV_dehydrog"/>
    <property type="match status" value="1"/>
</dbReference>
<dbReference type="InterPro" id="IPR006096">
    <property type="entry name" value="Glu/Leu/Phe/Val/Trp_DH_C"/>
</dbReference>
<dbReference type="SUPFAM" id="SSF51735">
    <property type="entry name" value="NAD(P)-binding Rossmann-fold domains"/>
    <property type="match status" value="1"/>
</dbReference>
<accession>A0A7W6C453</accession>
<dbReference type="Gene3D" id="3.40.50.720">
    <property type="entry name" value="NAD(P)-binding Rossmann-like Domain"/>
    <property type="match status" value="1"/>
</dbReference>